<dbReference type="EMBL" id="AAMO01000007">
    <property type="protein sequence ID" value="EAQ02475.1"/>
    <property type="molecule type" value="Genomic_DNA"/>
</dbReference>
<dbReference type="HOGENOM" id="CLU_128756_0_0_5"/>
<dbReference type="AlphaFoldDB" id="A3TZJ4"/>
<sequence length="133" mass="14240">MKTFDVQSVSIDKAAAAVFDFVSKPANLPKWTNAFERADDETADLVTPNGVAPIKLNTVTDADRGTVDWYMTFPDGSEGVSFSRVTPNGDNGAVYSFVLMAPPVPLEALEGTLSAQMELLANELISLKGQLEA</sequence>
<evidence type="ECO:0000313" key="2">
    <source>
        <dbReference type="Proteomes" id="UP000004318"/>
    </source>
</evidence>
<dbReference type="InterPro" id="IPR023393">
    <property type="entry name" value="START-like_dom_sf"/>
</dbReference>
<dbReference type="RefSeq" id="WP_009803483.1">
    <property type="nucleotide sequence ID" value="NZ_AAMO01000007.1"/>
</dbReference>
<dbReference type="Gene3D" id="3.30.530.20">
    <property type="match status" value="1"/>
</dbReference>
<comment type="caution">
    <text evidence="1">The sequence shown here is derived from an EMBL/GenBank/DDBJ whole genome shotgun (WGS) entry which is preliminary data.</text>
</comment>
<dbReference type="SUPFAM" id="SSF55961">
    <property type="entry name" value="Bet v1-like"/>
    <property type="match status" value="1"/>
</dbReference>
<dbReference type="STRING" id="252305.OB2597_17202"/>
<reference evidence="1 2" key="1">
    <citation type="journal article" date="2010" name="J. Bacteriol.">
        <title>Genome sequences of Oceanicola granulosus HTCC2516(T) and Oceanicola batsensis HTCC2597(TDelta).</title>
        <authorList>
            <person name="Thrash J.C."/>
            <person name="Cho J.C."/>
            <person name="Vergin K.L."/>
            <person name="Giovannoni S.J."/>
        </authorList>
    </citation>
    <scope>NUCLEOTIDE SEQUENCE [LARGE SCALE GENOMIC DNA]</scope>
    <source>
        <strain evidence="2">ATCC BAA-863 / DSM 15984 / KCTC 12145 / HTCC2597</strain>
    </source>
</reference>
<accession>A3TZJ4</accession>
<evidence type="ECO:0008006" key="3">
    <source>
        <dbReference type="Google" id="ProtNLM"/>
    </source>
</evidence>
<gene>
    <name evidence="1" type="ORF">OB2597_17202</name>
</gene>
<dbReference type="OrthoDB" id="880456at2"/>
<dbReference type="Proteomes" id="UP000004318">
    <property type="component" value="Unassembled WGS sequence"/>
</dbReference>
<evidence type="ECO:0000313" key="1">
    <source>
        <dbReference type="EMBL" id="EAQ02475.1"/>
    </source>
</evidence>
<proteinExistence type="predicted"/>
<keyword evidence="2" id="KW-1185">Reference proteome</keyword>
<name>A3TZJ4_PSEBH</name>
<protein>
    <recommendedName>
        <fullName evidence="3">SRPBCC family protein</fullName>
    </recommendedName>
</protein>
<organism evidence="1 2">
    <name type="scientific">Pseudooceanicola batsensis (strain ATCC BAA-863 / DSM 15984 / KCTC 12145 / HTCC2597)</name>
    <name type="common">Oceanicola batsensis</name>
    <dbReference type="NCBI Taxonomy" id="252305"/>
    <lineage>
        <taxon>Bacteria</taxon>
        <taxon>Pseudomonadati</taxon>
        <taxon>Pseudomonadota</taxon>
        <taxon>Alphaproteobacteria</taxon>
        <taxon>Rhodobacterales</taxon>
        <taxon>Paracoccaceae</taxon>
        <taxon>Pseudooceanicola</taxon>
    </lineage>
</organism>